<dbReference type="EMBL" id="QQBG01000008">
    <property type="protein sequence ID" value="RDB31740.1"/>
    <property type="molecule type" value="Genomic_DNA"/>
</dbReference>
<evidence type="ECO:0000313" key="5">
    <source>
        <dbReference type="Proteomes" id="UP000253816"/>
    </source>
</evidence>
<dbReference type="InterPro" id="IPR043130">
    <property type="entry name" value="CDP-OH_PTrfase_TM_dom"/>
</dbReference>
<gene>
    <name evidence="4" type="ORF">HAT2_00120</name>
</gene>
<comment type="similarity">
    <text evidence="2">Belongs to the CDP-alcohol phosphatidyltransferase class-I family.</text>
</comment>
<dbReference type="InterPro" id="IPR048254">
    <property type="entry name" value="CDP_ALCOHOL_P_TRANSF_CS"/>
</dbReference>
<name>A0A369KE55_9BACT</name>
<dbReference type="GO" id="GO:0008654">
    <property type="term" value="P:phospholipid biosynthetic process"/>
    <property type="evidence" value="ECO:0007669"/>
    <property type="project" value="InterPro"/>
</dbReference>
<protein>
    <submittedName>
        <fullName evidence="4">CDP-diacylglycerol--glycerol-3-phosphate 3-phosphatidyltransferase</fullName>
    </submittedName>
</protein>
<dbReference type="PROSITE" id="PS00379">
    <property type="entry name" value="CDP_ALCOHOL_P_TRANSF"/>
    <property type="match status" value="1"/>
</dbReference>
<feature type="transmembrane region" description="Helical" evidence="3">
    <location>
        <begin position="153"/>
        <end position="172"/>
    </location>
</feature>
<keyword evidence="1 2" id="KW-0808">Transferase</keyword>
<dbReference type="Gene3D" id="1.20.120.1760">
    <property type="match status" value="1"/>
</dbReference>
<organism evidence="4 5">
    <name type="scientific">Candidatus Similichlamydia laticola</name>
    <dbReference type="NCBI Taxonomy" id="2170265"/>
    <lineage>
        <taxon>Bacteria</taxon>
        <taxon>Pseudomonadati</taxon>
        <taxon>Chlamydiota</taxon>
        <taxon>Chlamydiia</taxon>
        <taxon>Parachlamydiales</taxon>
        <taxon>Candidatus Parilichlamydiaceae</taxon>
        <taxon>Candidatus Similichlamydia</taxon>
    </lineage>
</organism>
<dbReference type="GO" id="GO:0016780">
    <property type="term" value="F:phosphotransferase activity, for other substituted phosphate groups"/>
    <property type="evidence" value="ECO:0007669"/>
    <property type="project" value="InterPro"/>
</dbReference>
<evidence type="ECO:0000313" key="4">
    <source>
        <dbReference type="EMBL" id="RDB31740.1"/>
    </source>
</evidence>
<accession>A0A369KE55</accession>
<dbReference type="GO" id="GO:0016020">
    <property type="term" value="C:membrane"/>
    <property type="evidence" value="ECO:0007669"/>
    <property type="project" value="InterPro"/>
</dbReference>
<sequence>MLFWAFWIVPQTLTLFRLGVGLVLCLNLSISTKKFLFFFAILSDGLDGFLARRWKVCSALGACLDPVADRVLFYALAWSFSSSVPGKLHHHLLLIPLRDLALLLYWLCWLALPARERQTSALRQSMISGKLLTAFQALLMFALFYGVPIGLEWFFVHSFLIAVTAFELGSLFS</sequence>
<dbReference type="InterPro" id="IPR000462">
    <property type="entry name" value="CDP-OH_P_trans"/>
</dbReference>
<keyword evidence="3" id="KW-1133">Transmembrane helix</keyword>
<dbReference type="RefSeq" id="WP_114544101.1">
    <property type="nucleotide sequence ID" value="NZ_QQBG01000008.1"/>
</dbReference>
<dbReference type="AlphaFoldDB" id="A0A369KE55"/>
<comment type="caution">
    <text evidence="4">The sequence shown here is derived from an EMBL/GenBank/DDBJ whole genome shotgun (WGS) entry which is preliminary data.</text>
</comment>
<reference evidence="4 5" key="1">
    <citation type="submission" date="2018-07" db="EMBL/GenBank/DDBJ databases">
        <title>Comparative genomics of the Candidatus Parilichlamydiaceae reveals evidence of convergent evolution and genome reduction in the phylum Chlamydiae.</title>
        <authorList>
            <person name="Taylor-Brown A."/>
            <person name="Polkinghorne A."/>
        </authorList>
    </citation>
    <scope>NUCLEOTIDE SEQUENCE [LARGE SCALE GENOMIC DNA]</scope>
    <source>
        <strain evidence="4 5">Hat2</strain>
    </source>
</reference>
<feature type="transmembrane region" description="Helical" evidence="3">
    <location>
        <begin position="88"/>
        <end position="110"/>
    </location>
</feature>
<keyword evidence="3" id="KW-0472">Membrane</keyword>
<feature type="transmembrane region" description="Helical" evidence="3">
    <location>
        <begin position="131"/>
        <end position="147"/>
    </location>
</feature>
<dbReference type="Pfam" id="PF01066">
    <property type="entry name" value="CDP-OH_P_transf"/>
    <property type="match status" value="1"/>
</dbReference>
<dbReference type="Proteomes" id="UP000253816">
    <property type="component" value="Unassembled WGS sequence"/>
</dbReference>
<evidence type="ECO:0000256" key="3">
    <source>
        <dbReference type="SAM" id="Phobius"/>
    </source>
</evidence>
<proteinExistence type="inferred from homology"/>
<dbReference type="OrthoDB" id="9796672at2"/>
<evidence type="ECO:0000256" key="2">
    <source>
        <dbReference type="RuleBase" id="RU003750"/>
    </source>
</evidence>
<evidence type="ECO:0000256" key="1">
    <source>
        <dbReference type="ARBA" id="ARBA00022679"/>
    </source>
</evidence>
<keyword evidence="3" id="KW-0812">Transmembrane</keyword>
<keyword evidence="5" id="KW-1185">Reference proteome</keyword>